<dbReference type="EMBL" id="CP062796">
    <property type="protein sequence ID" value="QUL98314.1"/>
    <property type="molecule type" value="Genomic_DNA"/>
</dbReference>
<proteinExistence type="predicted"/>
<organism evidence="2">
    <name type="scientific">Candidatus Fermentithermobacillus carboniphilus</name>
    <dbReference type="NCBI Taxonomy" id="3085328"/>
    <lineage>
        <taxon>Bacteria</taxon>
        <taxon>Bacillati</taxon>
        <taxon>Bacillota</taxon>
        <taxon>Candidatus Fermentithermobacillia</taxon>
        <taxon>Candidatus Fermentithermobacillales</taxon>
        <taxon>Candidatus Fermentithermobacillaceae</taxon>
        <taxon>Candidatus Fermentithermobacillus</taxon>
    </lineage>
</organism>
<evidence type="ECO:0000256" key="1">
    <source>
        <dbReference type="SAM" id="Phobius"/>
    </source>
</evidence>
<gene>
    <name evidence="2" type="ORF">IMF26_09855</name>
</gene>
<evidence type="ECO:0000313" key="2">
    <source>
        <dbReference type="EMBL" id="QUL98314.1"/>
    </source>
</evidence>
<dbReference type="AlphaFoldDB" id="A0AAT9LB87"/>
<feature type="transmembrane region" description="Helical" evidence="1">
    <location>
        <begin position="7"/>
        <end position="26"/>
    </location>
</feature>
<feature type="transmembrane region" description="Helical" evidence="1">
    <location>
        <begin position="132"/>
        <end position="153"/>
    </location>
</feature>
<accession>A0AAT9LB87</accession>
<feature type="transmembrane region" description="Helical" evidence="1">
    <location>
        <begin position="95"/>
        <end position="120"/>
    </location>
</feature>
<reference evidence="2" key="2">
    <citation type="journal article" date="2023" name="Biology">
        <title>Prokaryotic Life Associated with Coal-Fire Gas Vents Revealed by Metagenomics.</title>
        <authorList>
            <person name="Kadnikov V.V."/>
            <person name="Mardanov A.V."/>
            <person name="Beletsky A.V."/>
            <person name="Karnachuk O.V."/>
            <person name="Ravin N.V."/>
        </authorList>
    </citation>
    <scope>NUCLEOTIDE SEQUENCE</scope>
    <source>
        <strain evidence="2">Bu02</strain>
    </source>
</reference>
<dbReference type="KEGG" id="fcz:IMF26_09855"/>
<name>A0AAT9LB87_9FIRM</name>
<protein>
    <submittedName>
        <fullName evidence="2">Uncharacterized protein</fullName>
    </submittedName>
</protein>
<reference evidence="2" key="1">
    <citation type="submission" date="2020-10" db="EMBL/GenBank/DDBJ databases">
        <authorList>
            <person name="Kadnikov V."/>
            <person name="Beletsky A.V."/>
            <person name="Mardanov A.V."/>
            <person name="Karnachuk O.V."/>
            <person name="Ravin N.V."/>
        </authorList>
    </citation>
    <scope>NUCLEOTIDE SEQUENCE</scope>
    <source>
        <strain evidence="2">Bu02</strain>
    </source>
</reference>
<feature type="transmembrane region" description="Helical" evidence="1">
    <location>
        <begin position="173"/>
        <end position="195"/>
    </location>
</feature>
<feature type="transmembrane region" description="Helical" evidence="1">
    <location>
        <begin position="69"/>
        <end position="89"/>
    </location>
</feature>
<keyword evidence="1" id="KW-0472">Membrane</keyword>
<feature type="transmembrane region" description="Helical" evidence="1">
    <location>
        <begin position="38"/>
        <end position="57"/>
    </location>
</feature>
<sequence>MRRQLPVWLGFIAGMLVIIARYFAFPGFTQVQKTLDNWAMYSGAAAFLMGMINLTIVHKTNIQRRRENWGASLVLLIAMFGYFIYGLFTGPDDKLFVSIFNATISPLGSAMFSLLAFYMLSAAYRAFRMKTLEATILLAAGLIGILGNAPIGAAISPWIPSARNWMTEILNTAAMRAVTIGTALGAYAAMVRILLGIERSYLGGRGD</sequence>
<keyword evidence="1" id="KW-0812">Transmembrane</keyword>
<keyword evidence="1" id="KW-1133">Transmembrane helix</keyword>